<proteinExistence type="predicted"/>
<accession>A0A851GKA9</accession>
<name>A0A851GKA9_9BACT</name>
<keyword evidence="1" id="KW-0472">Membrane</keyword>
<keyword evidence="1" id="KW-0812">Transmembrane</keyword>
<dbReference type="EMBL" id="JACBAZ010000036">
    <property type="protein sequence ID" value="NWK57776.1"/>
    <property type="molecule type" value="Genomic_DNA"/>
</dbReference>
<evidence type="ECO:0000313" key="2">
    <source>
        <dbReference type="EMBL" id="NWK57776.1"/>
    </source>
</evidence>
<comment type="caution">
    <text evidence="2">The sequence shown here is derived from an EMBL/GenBank/DDBJ whole genome shotgun (WGS) entry which is preliminary data.</text>
</comment>
<evidence type="ECO:0000256" key="1">
    <source>
        <dbReference type="SAM" id="Phobius"/>
    </source>
</evidence>
<reference evidence="2 3" key="1">
    <citation type="submission" date="2020-07" db="EMBL/GenBank/DDBJ databases">
        <title>Roseicoccus Jingziensis gen. nov., sp. nov., isolated from coastal seawater.</title>
        <authorList>
            <person name="Feng X."/>
        </authorList>
    </citation>
    <scope>NUCLEOTIDE SEQUENCE [LARGE SCALE GENOMIC DNA]</scope>
    <source>
        <strain evidence="2 3">N1E253</strain>
    </source>
</reference>
<gene>
    <name evidence="2" type="ORF">HW115_19310</name>
</gene>
<evidence type="ECO:0000313" key="3">
    <source>
        <dbReference type="Proteomes" id="UP000557872"/>
    </source>
</evidence>
<feature type="transmembrane region" description="Helical" evidence="1">
    <location>
        <begin position="77"/>
        <end position="94"/>
    </location>
</feature>
<dbReference type="RefSeq" id="WP_178935248.1">
    <property type="nucleotide sequence ID" value="NZ_JACBAZ010000036.1"/>
</dbReference>
<protein>
    <submittedName>
        <fullName evidence="2">Uncharacterized protein</fullName>
    </submittedName>
</protein>
<sequence>MKKHKKPFYLYAGWILSALGLIWFFYLNISAEARITEDSKRMVKSHMISDSVSNNPEVKADFAVAMVIQNAVNEVEAMWWPFMFFVNGATFLLIHERNKLAEQVEAPDS</sequence>
<dbReference type="AlphaFoldDB" id="A0A851GKA9"/>
<dbReference type="Proteomes" id="UP000557872">
    <property type="component" value="Unassembled WGS sequence"/>
</dbReference>
<organism evidence="2 3">
    <name type="scientific">Oceaniferula marina</name>
    <dbReference type="NCBI Taxonomy" id="2748318"/>
    <lineage>
        <taxon>Bacteria</taxon>
        <taxon>Pseudomonadati</taxon>
        <taxon>Verrucomicrobiota</taxon>
        <taxon>Verrucomicrobiia</taxon>
        <taxon>Verrucomicrobiales</taxon>
        <taxon>Verrucomicrobiaceae</taxon>
        <taxon>Oceaniferula</taxon>
    </lineage>
</organism>
<keyword evidence="3" id="KW-1185">Reference proteome</keyword>
<keyword evidence="1" id="KW-1133">Transmembrane helix</keyword>
<feature type="transmembrane region" description="Helical" evidence="1">
    <location>
        <begin position="7"/>
        <end position="26"/>
    </location>
</feature>